<gene>
    <name evidence="1" type="ORF">DAPK24_041530</name>
</gene>
<protein>
    <submittedName>
        <fullName evidence="1">Uncharacterized protein</fullName>
    </submittedName>
</protein>
<evidence type="ECO:0000313" key="2">
    <source>
        <dbReference type="Proteomes" id="UP001378960"/>
    </source>
</evidence>
<reference evidence="1 2" key="1">
    <citation type="journal article" date="2023" name="Elife">
        <title>Identification of key yeast species and microbe-microbe interactions impacting larval growth of Drosophila in the wild.</title>
        <authorList>
            <person name="Mure A."/>
            <person name="Sugiura Y."/>
            <person name="Maeda R."/>
            <person name="Honda K."/>
            <person name="Sakurai N."/>
            <person name="Takahashi Y."/>
            <person name="Watada M."/>
            <person name="Katoh T."/>
            <person name="Gotoh A."/>
            <person name="Gotoh Y."/>
            <person name="Taniguchi I."/>
            <person name="Nakamura K."/>
            <person name="Hayashi T."/>
            <person name="Katayama T."/>
            <person name="Uemura T."/>
            <person name="Hattori Y."/>
        </authorList>
    </citation>
    <scope>NUCLEOTIDE SEQUENCE [LARGE SCALE GENOMIC DNA]</scope>
    <source>
        <strain evidence="1 2">PK-24</strain>
    </source>
</reference>
<keyword evidence="2" id="KW-1185">Reference proteome</keyword>
<dbReference type="EMBL" id="BTGB01000009">
    <property type="protein sequence ID" value="GMM47555.1"/>
    <property type="molecule type" value="Genomic_DNA"/>
</dbReference>
<sequence>MINNDNFRVQLFNLETYAKDKFNRDFLTFSENGTSSVILKLHENKMVENFEKLIFDGWISIKLFISSKLSLFEFLCKYSERCYFISEYIHGSTRIVEYFFDPKKSNMGVINALKPLDGCVMSKNIKIKMDMEVEEALKCLETMLGRDESLEHYQFDFYLGYFLEMDDSECVDKMVLKFEMLEDFLKTHKIRVNDFKIDWEVVLGGGESSQIDSLERITFNDYYVKRIKSILFMSSSFIRCHAIMMFTIKCLKYLETVCIHHIKYVDCVCLGSLKDMKYLKHLIFMECSVDHLWMNEFLPDCI</sequence>
<evidence type="ECO:0000313" key="1">
    <source>
        <dbReference type="EMBL" id="GMM47555.1"/>
    </source>
</evidence>
<organism evidence="1 2">
    <name type="scientific">Pichia kluyveri</name>
    <name type="common">Yeast</name>
    <dbReference type="NCBI Taxonomy" id="36015"/>
    <lineage>
        <taxon>Eukaryota</taxon>
        <taxon>Fungi</taxon>
        <taxon>Dikarya</taxon>
        <taxon>Ascomycota</taxon>
        <taxon>Saccharomycotina</taxon>
        <taxon>Pichiomycetes</taxon>
        <taxon>Pichiales</taxon>
        <taxon>Pichiaceae</taxon>
        <taxon>Pichia</taxon>
    </lineage>
</organism>
<comment type="caution">
    <text evidence="1">The sequence shown here is derived from an EMBL/GenBank/DDBJ whole genome shotgun (WGS) entry which is preliminary data.</text>
</comment>
<accession>A0AAV5R877</accession>
<proteinExistence type="predicted"/>
<dbReference type="AlphaFoldDB" id="A0AAV5R877"/>
<name>A0AAV5R877_PICKL</name>
<dbReference type="Proteomes" id="UP001378960">
    <property type="component" value="Unassembled WGS sequence"/>
</dbReference>